<name>A0A482VT26_ASBVE</name>
<dbReference type="AlphaFoldDB" id="A0A482VT26"/>
<keyword evidence="2" id="KW-1185">Reference proteome</keyword>
<evidence type="ECO:0000313" key="2">
    <source>
        <dbReference type="Proteomes" id="UP000292052"/>
    </source>
</evidence>
<dbReference type="EMBL" id="QDEB01070092">
    <property type="protein sequence ID" value="RZC35528.1"/>
    <property type="molecule type" value="Genomic_DNA"/>
</dbReference>
<protein>
    <submittedName>
        <fullName evidence="1">Uncharacterized protein</fullName>
    </submittedName>
</protein>
<dbReference type="Proteomes" id="UP000292052">
    <property type="component" value="Unassembled WGS sequence"/>
</dbReference>
<gene>
    <name evidence="1" type="ORF">BDFB_010649</name>
</gene>
<comment type="caution">
    <text evidence="1">The sequence shown here is derived from an EMBL/GenBank/DDBJ whole genome shotgun (WGS) entry which is preliminary data.</text>
</comment>
<reference evidence="1 2" key="1">
    <citation type="submission" date="2017-03" db="EMBL/GenBank/DDBJ databases">
        <title>Genome of the blue death feigning beetle - Asbolus verrucosus.</title>
        <authorList>
            <person name="Rider S.D."/>
        </authorList>
    </citation>
    <scope>NUCLEOTIDE SEQUENCE [LARGE SCALE GENOMIC DNA]</scope>
    <source>
        <strain evidence="1">Butters</strain>
        <tissue evidence="1">Head and leg muscle</tissue>
    </source>
</reference>
<organism evidence="1 2">
    <name type="scientific">Asbolus verrucosus</name>
    <name type="common">Desert ironclad beetle</name>
    <dbReference type="NCBI Taxonomy" id="1661398"/>
    <lineage>
        <taxon>Eukaryota</taxon>
        <taxon>Metazoa</taxon>
        <taxon>Ecdysozoa</taxon>
        <taxon>Arthropoda</taxon>
        <taxon>Hexapoda</taxon>
        <taxon>Insecta</taxon>
        <taxon>Pterygota</taxon>
        <taxon>Neoptera</taxon>
        <taxon>Endopterygota</taxon>
        <taxon>Coleoptera</taxon>
        <taxon>Polyphaga</taxon>
        <taxon>Cucujiformia</taxon>
        <taxon>Tenebrionidae</taxon>
        <taxon>Pimeliinae</taxon>
        <taxon>Asbolus</taxon>
    </lineage>
</organism>
<proteinExistence type="predicted"/>
<sequence>MLSWHLVSRPLWSMSCVYRAFCFYQICPLDNKSMRQK</sequence>
<evidence type="ECO:0000313" key="1">
    <source>
        <dbReference type="EMBL" id="RZC35528.1"/>
    </source>
</evidence>
<accession>A0A482VT26</accession>